<evidence type="ECO:0000256" key="8">
    <source>
        <dbReference type="ARBA" id="ARBA00023143"/>
    </source>
</evidence>
<dbReference type="GO" id="GO:0005886">
    <property type="term" value="C:plasma membrane"/>
    <property type="evidence" value="ECO:0007669"/>
    <property type="project" value="UniProtKB-SubCell"/>
</dbReference>
<evidence type="ECO:0000256" key="2">
    <source>
        <dbReference type="ARBA" id="ARBA00004651"/>
    </source>
</evidence>
<keyword evidence="13" id="KW-0966">Cell projection</keyword>
<evidence type="ECO:0000259" key="11">
    <source>
        <dbReference type="Pfam" id="PF01514"/>
    </source>
</evidence>
<keyword evidence="5 10" id="KW-0812">Transmembrane</keyword>
<evidence type="ECO:0000256" key="7">
    <source>
        <dbReference type="ARBA" id="ARBA00023136"/>
    </source>
</evidence>
<comment type="subcellular location">
    <subcellularLocation>
        <location evidence="1 9">Bacterial flagellum basal body</location>
    </subcellularLocation>
    <subcellularLocation>
        <location evidence="2">Cell membrane</location>
        <topology evidence="2">Multi-pass membrane protein</topology>
    </subcellularLocation>
</comment>
<keyword evidence="4" id="KW-1003">Cell membrane</keyword>
<dbReference type="InterPro" id="IPR013556">
    <property type="entry name" value="Flag_M-ring_C"/>
</dbReference>
<comment type="function">
    <text evidence="9">The M ring may be actively involved in energy transduction.</text>
</comment>
<evidence type="ECO:0000313" key="13">
    <source>
        <dbReference type="EMBL" id="PPK94511.1"/>
    </source>
</evidence>
<sequence>MANANKGPAAIAEGAKRFLTGFGEFTAGQKAVVIAVVVALIAGGVAFSRWASTPSYTPMYTNLSGADAAAVVEKLKASGTPYELGDGGSTISVPQANVYEARLEIAKDGLIQESESASLLDKAGVTTSAEIQNEAIRKDLANELEDTIESIDGVNTAVVNLAIPKKDVFIAEQQPTTASVLLGLKPGTSLTDDQVRSVVNLVSGGVAGMDPKNVSVVDGKGNTLSTDGQGGGTQQKQADEYNNAESTRLQAMLEQVFGPGNVKATVSAELDFDERIIESEEFTRPTDIPPAASTERIEEYTGGAPAVGGVLGPDNIQAPAGQEGASQYRSEERTVDNKLDTKKTTTKAAPGSVKRKNVAVVLDAQKAGTADVAQVQAIVTSAVGIDPNRGDTVNVIKTAFDTSAADEAAKALKEAEEAEKQDELLSYGKTAALALLVFIMLIVVLLSFRRRKVEEIDVASLPIHLGDITDETLHEPVLPPAPPVPALPAAPVDPALEAAAFRRDTVVELVSRQPEEVAELLRGWLADRRS</sequence>
<dbReference type="Gene3D" id="3.30.300.30">
    <property type="match status" value="1"/>
</dbReference>
<dbReference type="Proteomes" id="UP000239485">
    <property type="component" value="Unassembled WGS sequence"/>
</dbReference>
<evidence type="ECO:0000256" key="6">
    <source>
        <dbReference type="ARBA" id="ARBA00022989"/>
    </source>
</evidence>
<dbReference type="NCBIfam" id="TIGR00206">
    <property type="entry name" value="fliF"/>
    <property type="match status" value="1"/>
</dbReference>
<evidence type="ECO:0000256" key="10">
    <source>
        <dbReference type="SAM" id="Phobius"/>
    </source>
</evidence>
<feature type="domain" description="Flagellar M-ring N-terminal" evidence="11">
    <location>
        <begin position="52"/>
        <end position="225"/>
    </location>
</feature>
<dbReference type="GO" id="GO:0009431">
    <property type="term" value="C:bacterial-type flagellum basal body, MS ring"/>
    <property type="evidence" value="ECO:0007669"/>
    <property type="project" value="InterPro"/>
</dbReference>
<name>A0A2S6IK07_9ACTN</name>
<dbReference type="InterPro" id="IPR000067">
    <property type="entry name" value="FlgMring_FliF"/>
</dbReference>
<evidence type="ECO:0000259" key="12">
    <source>
        <dbReference type="Pfam" id="PF08345"/>
    </source>
</evidence>
<feature type="domain" description="Flagellar M-ring C-terminal" evidence="12">
    <location>
        <begin position="253"/>
        <end position="400"/>
    </location>
</feature>
<protein>
    <recommendedName>
        <fullName evidence="9">Flagellar M-ring protein</fullName>
    </recommendedName>
</protein>
<keyword evidence="7 10" id="KW-0472">Membrane</keyword>
<dbReference type="OrthoDB" id="9807026at2"/>
<organism evidence="13 14">
    <name type="scientific">Kineococcus xinjiangensis</name>
    <dbReference type="NCBI Taxonomy" id="512762"/>
    <lineage>
        <taxon>Bacteria</taxon>
        <taxon>Bacillati</taxon>
        <taxon>Actinomycetota</taxon>
        <taxon>Actinomycetes</taxon>
        <taxon>Kineosporiales</taxon>
        <taxon>Kineosporiaceae</taxon>
        <taxon>Kineococcus</taxon>
    </lineage>
</organism>
<dbReference type="PANTHER" id="PTHR30046:SF0">
    <property type="entry name" value="FLAGELLAR M-RING PROTEIN"/>
    <property type="match status" value="1"/>
</dbReference>
<keyword evidence="6 10" id="KW-1133">Transmembrane helix</keyword>
<dbReference type="PRINTS" id="PR01009">
    <property type="entry name" value="FLGMRINGFLIF"/>
</dbReference>
<evidence type="ECO:0000256" key="5">
    <source>
        <dbReference type="ARBA" id="ARBA00022692"/>
    </source>
</evidence>
<keyword evidence="13" id="KW-0969">Cilium</keyword>
<accession>A0A2S6IK07</accession>
<proteinExistence type="inferred from homology"/>
<dbReference type="InterPro" id="IPR043427">
    <property type="entry name" value="YscJ/FliF"/>
</dbReference>
<dbReference type="InterPro" id="IPR006182">
    <property type="entry name" value="FliF_N_dom"/>
</dbReference>
<dbReference type="InterPro" id="IPR045851">
    <property type="entry name" value="AMP-bd_C_sf"/>
</dbReference>
<reference evidence="13 14" key="1">
    <citation type="submission" date="2018-02" db="EMBL/GenBank/DDBJ databases">
        <title>Genomic Encyclopedia of Archaeal and Bacterial Type Strains, Phase II (KMG-II): from individual species to whole genera.</title>
        <authorList>
            <person name="Goeker M."/>
        </authorList>
    </citation>
    <scope>NUCLEOTIDE SEQUENCE [LARGE SCALE GENOMIC DNA]</scope>
    <source>
        <strain evidence="13 14">DSM 22857</strain>
    </source>
</reference>
<evidence type="ECO:0000256" key="3">
    <source>
        <dbReference type="ARBA" id="ARBA00007971"/>
    </source>
</evidence>
<keyword evidence="13" id="KW-0282">Flagellum</keyword>
<feature type="transmembrane region" description="Helical" evidence="10">
    <location>
        <begin position="430"/>
        <end position="448"/>
    </location>
</feature>
<keyword evidence="14" id="KW-1185">Reference proteome</keyword>
<dbReference type="Pfam" id="PF08345">
    <property type="entry name" value="YscJ_FliF_C"/>
    <property type="match status" value="1"/>
</dbReference>
<dbReference type="PANTHER" id="PTHR30046">
    <property type="entry name" value="FLAGELLAR M-RING PROTEIN"/>
    <property type="match status" value="1"/>
</dbReference>
<evidence type="ECO:0000256" key="4">
    <source>
        <dbReference type="ARBA" id="ARBA00022475"/>
    </source>
</evidence>
<comment type="similarity">
    <text evidence="3 9">Belongs to the FliF family.</text>
</comment>
<evidence type="ECO:0000256" key="9">
    <source>
        <dbReference type="PIRNR" id="PIRNR004862"/>
    </source>
</evidence>
<evidence type="ECO:0000256" key="1">
    <source>
        <dbReference type="ARBA" id="ARBA00004117"/>
    </source>
</evidence>
<dbReference type="EMBL" id="PTJD01000007">
    <property type="protein sequence ID" value="PPK94511.1"/>
    <property type="molecule type" value="Genomic_DNA"/>
</dbReference>
<dbReference type="GO" id="GO:0071973">
    <property type="term" value="P:bacterial-type flagellum-dependent cell motility"/>
    <property type="evidence" value="ECO:0007669"/>
    <property type="project" value="InterPro"/>
</dbReference>
<dbReference type="AlphaFoldDB" id="A0A2S6IK07"/>
<dbReference type="GO" id="GO:0003774">
    <property type="term" value="F:cytoskeletal motor activity"/>
    <property type="evidence" value="ECO:0007669"/>
    <property type="project" value="InterPro"/>
</dbReference>
<feature type="transmembrane region" description="Helical" evidence="10">
    <location>
        <begin position="31"/>
        <end position="51"/>
    </location>
</feature>
<evidence type="ECO:0000313" key="14">
    <source>
        <dbReference type="Proteomes" id="UP000239485"/>
    </source>
</evidence>
<gene>
    <name evidence="13" type="ORF">CLV92_10713</name>
</gene>
<dbReference type="PIRSF" id="PIRSF004862">
    <property type="entry name" value="FliF"/>
    <property type="match status" value="1"/>
</dbReference>
<dbReference type="RefSeq" id="WP_104432844.1">
    <property type="nucleotide sequence ID" value="NZ_PTJD01000007.1"/>
</dbReference>
<comment type="caution">
    <text evidence="13">The sequence shown here is derived from an EMBL/GenBank/DDBJ whole genome shotgun (WGS) entry which is preliminary data.</text>
</comment>
<dbReference type="Pfam" id="PF01514">
    <property type="entry name" value="YscJ_FliF"/>
    <property type="match status" value="1"/>
</dbReference>
<keyword evidence="8 9" id="KW-0975">Bacterial flagellum</keyword>